<evidence type="ECO:0000256" key="6">
    <source>
        <dbReference type="ARBA" id="ARBA00022777"/>
    </source>
</evidence>
<gene>
    <name evidence="13" type="ORF">LXT13_18865</name>
</gene>
<dbReference type="Pfam" id="PF00072">
    <property type="entry name" value="Response_reg"/>
    <property type="match status" value="1"/>
</dbReference>
<dbReference type="PANTHER" id="PTHR43047">
    <property type="entry name" value="TWO-COMPONENT HISTIDINE PROTEIN KINASE"/>
    <property type="match status" value="1"/>
</dbReference>
<dbReference type="CDD" id="cd00156">
    <property type="entry name" value="REC"/>
    <property type="match status" value="1"/>
</dbReference>
<dbReference type="Gene3D" id="3.40.50.2300">
    <property type="match status" value="1"/>
</dbReference>
<dbReference type="Proteomes" id="UP001200741">
    <property type="component" value="Unassembled WGS sequence"/>
</dbReference>
<evidence type="ECO:0000256" key="3">
    <source>
        <dbReference type="ARBA" id="ARBA00012438"/>
    </source>
</evidence>
<evidence type="ECO:0000256" key="1">
    <source>
        <dbReference type="ARBA" id="ARBA00000085"/>
    </source>
</evidence>
<dbReference type="SUPFAM" id="SSF55874">
    <property type="entry name" value="ATPase domain of HSP90 chaperone/DNA topoisomerase II/histidine kinase"/>
    <property type="match status" value="1"/>
</dbReference>
<feature type="transmembrane region" description="Helical" evidence="9">
    <location>
        <begin position="23"/>
        <end position="45"/>
    </location>
</feature>
<dbReference type="SMART" id="SM00388">
    <property type="entry name" value="HisKA"/>
    <property type="match status" value="1"/>
</dbReference>
<dbReference type="EC" id="2.7.13.3" evidence="3"/>
<dbReference type="Pfam" id="PF00672">
    <property type="entry name" value="HAMP"/>
    <property type="match status" value="1"/>
</dbReference>
<dbReference type="CDD" id="cd06225">
    <property type="entry name" value="HAMP"/>
    <property type="match status" value="1"/>
</dbReference>
<feature type="transmembrane region" description="Helical" evidence="9">
    <location>
        <begin position="298"/>
        <end position="316"/>
    </location>
</feature>
<dbReference type="Gene3D" id="3.30.450.20">
    <property type="entry name" value="PAS domain"/>
    <property type="match status" value="1"/>
</dbReference>
<evidence type="ECO:0000256" key="5">
    <source>
        <dbReference type="ARBA" id="ARBA00022679"/>
    </source>
</evidence>
<evidence type="ECO:0000313" key="13">
    <source>
        <dbReference type="EMBL" id="MCE4556461.1"/>
    </source>
</evidence>
<comment type="catalytic activity">
    <reaction evidence="1">
        <text>ATP + protein L-histidine = ADP + protein N-phospho-L-histidine.</text>
        <dbReference type="EC" id="2.7.13.3"/>
    </reaction>
</comment>
<feature type="domain" description="HAMP" evidence="12">
    <location>
        <begin position="317"/>
        <end position="369"/>
    </location>
</feature>
<dbReference type="PANTHER" id="PTHR43047:SF9">
    <property type="entry name" value="HISTIDINE KINASE"/>
    <property type="match status" value="1"/>
</dbReference>
<dbReference type="SUPFAM" id="SSF52172">
    <property type="entry name" value="CheY-like"/>
    <property type="match status" value="1"/>
</dbReference>
<feature type="coiled-coil region" evidence="8">
    <location>
        <begin position="354"/>
        <end position="416"/>
    </location>
</feature>
<dbReference type="InterPro" id="IPR036890">
    <property type="entry name" value="HATPase_C_sf"/>
</dbReference>
<comment type="caution">
    <text evidence="13">The sequence shown here is derived from an EMBL/GenBank/DDBJ whole genome shotgun (WGS) entry which is preliminary data.</text>
</comment>
<feature type="domain" description="Histidine kinase" evidence="10">
    <location>
        <begin position="416"/>
        <end position="630"/>
    </location>
</feature>
<keyword evidence="14" id="KW-1185">Reference proteome</keyword>
<dbReference type="Pfam" id="PF00512">
    <property type="entry name" value="HisKA"/>
    <property type="match status" value="1"/>
</dbReference>
<sequence>MTITAPPPGTAQPRRYRPLSRRYASWMCGLTLALLLISGALETFFGYREALDRIETVQQAQAEGAAREIETYISVIESGLRDVAKLPWGRPGFGAPQRREEFYRLMQLTPAITDLQVVDRQGREQLAISKHAADRFDSAEPIAETALAQVSESEGVRYGSTFFRDDYLPSVRLSAFDGTGAVVATVDLRLLGDVVSRLAAGVGGQASIVDASGLLIAHPTPTHVLHRMDLSGSPAVRQALAVDRRDAVPVRGIASTDIEGRPVIVTAARVRPTGWIVLMEQPRSAALQPVWATVARTLLLMLVGGSIALVAGIAFARRMAAPIVELRSATGRIAGGDLNTMLTVHRHDEIEDLAQDFNQMASRLRDLYASLEAKVAERTAQLSDARDVLAARADELARLKDEAERANAAKTRFLAAASHDLRQPMHSISLLLGVLQSRLEQPDHLALADKIQSSVATMESLFGNLLDISKLDAGAVQAHIEDVDLGWLLHRLEQTWAPQAAEKGLRLRVRACDVVVKGDAALLERIAGNLVANAIRYTHRGGVLVGCRRDGDGQLTLEVWDTGPGIEPRYREAIFEEFFRIEAPGTGAEKGLGLGLSIVQRCAHMLGYGLRVDSRVGHGTVFRLTMPLAAGSAPSRRALPRLAPSAQALAGRFIVVVDDDATNAQALVDALQACHCHVVAAASCDSVLTELQAHLRVPDLIVTDYQLGQGRDGFEVISRLRQHYDDDIPALVVTANTDAALPSRAAQHGARLLHKPIGLQRLLEAMQVSITP</sequence>
<feature type="domain" description="Response regulatory" evidence="11">
    <location>
        <begin position="653"/>
        <end position="770"/>
    </location>
</feature>
<dbReference type="InterPro" id="IPR003661">
    <property type="entry name" value="HisK_dim/P_dom"/>
</dbReference>
<dbReference type="PROSITE" id="PS50885">
    <property type="entry name" value="HAMP"/>
    <property type="match status" value="1"/>
</dbReference>
<evidence type="ECO:0000256" key="4">
    <source>
        <dbReference type="ARBA" id="ARBA00022553"/>
    </source>
</evidence>
<dbReference type="InterPro" id="IPR001789">
    <property type="entry name" value="Sig_transdc_resp-reg_receiver"/>
</dbReference>
<dbReference type="PRINTS" id="PR00344">
    <property type="entry name" value="BCTRLSENSOR"/>
</dbReference>
<dbReference type="RefSeq" id="WP_233373495.1">
    <property type="nucleotide sequence ID" value="NZ_JAJTWU010000007.1"/>
</dbReference>
<dbReference type="InterPro" id="IPR005467">
    <property type="entry name" value="His_kinase_dom"/>
</dbReference>
<dbReference type="PROSITE" id="PS50109">
    <property type="entry name" value="HIS_KIN"/>
    <property type="match status" value="1"/>
</dbReference>
<accession>A0ABS8Y0N2</accession>
<dbReference type="Pfam" id="PF02518">
    <property type="entry name" value="HATPase_c"/>
    <property type="match status" value="1"/>
</dbReference>
<dbReference type="InterPro" id="IPR003660">
    <property type="entry name" value="HAMP_dom"/>
</dbReference>
<evidence type="ECO:0000259" key="10">
    <source>
        <dbReference type="PROSITE" id="PS50109"/>
    </source>
</evidence>
<keyword evidence="9" id="KW-1133">Transmembrane helix</keyword>
<evidence type="ECO:0000259" key="11">
    <source>
        <dbReference type="PROSITE" id="PS50110"/>
    </source>
</evidence>
<evidence type="ECO:0000259" key="12">
    <source>
        <dbReference type="PROSITE" id="PS50885"/>
    </source>
</evidence>
<dbReference type="SUPFAM" id="SSF47384">
    <property type="entry name" value="Homodimeric domain of signal transducing histidine kinase"/>
    <property type="match status" value="1"/>
</dbReference>
<dbReference type="SUPFAM" id="SSF158472">
    <property type="entry name" value="HAMP domain-like"/>
    <property type="match status" value="1"/>
</dbReference>
<keyword evidence="5" id="KW-0808">Transferase</keyword>
<dbReference type="CDD" id="cd00075">
    <property type="entry name" value="HATPase"/>
    <property type="match status" value="1"/>
</dbReference>
<keyword evidence="6" id="KW-0418">Kinase</keyword>
<name>A0ABS8Y0N2_9BURK</name>
<dbReference type="PROSITE" id="PS50110">
    <property type="entry name" value="RESPONSE_REGULATORY"/>
    <property type="match status" value="1"/>
</dbReference>
<keyword evidence="13" id="KW-0547">Nucleotide-binding</keyword>
<evidence type="ECO:0000256" key="2">
    <source>
        <dbReference type="ARBA" id="ARBA00004370"/>
    </source>
</evidence>
<dbReference type="InterPro" id="IPR004358">
    <property type="entry name" value="Sig_transdc_His_kin-like_C"/>
</dbReference>
<protein>
    <recommendedName>
        <fullName evidence="3">histidine kinase</fullName>
        <ecNumber evidence="3">2.7.13.3</ecNumber>
    </recommendedName>
</protein>
<evidence type="ECO:0000256" key="7">
    <source>
        <dbReference type="PROSITE-ProRule" id="PRU00169"/>
    </source>
</evidence>
<dbReference type="Gene3D" id="3.30.565.10">
    <property type="entry name" value="Histidine kinase-like ATPase, C-terminal domain"/>
    <property type="match status" value="1"/>
</dbReference>
<evidence type="ECO:0000256" key="9">
    <source>
        <dbReference type="SAM" id="Phobius"/>
    </source>
</evidence>
<comment type="subcellular location">
    <subcellularLocation>
        <location evidence="2">Membrane</location>
    </subcellularLocation>
</comment>
<keyword evidence="9" id="KW-0472">Membrane</keyword>
<keyword evidence="4 7" id="KW-0597">Phosphoprotein</keyword>
<dbReference type="InterPro" id="IPR036097">
    <property type="entry name" value="HisK_dim/P_sf"/>
</dbReference>
<dbReference type="CDD" id="cd18774">
    <property type="entry name" value="PDC2_HK_sensor"/>
    <property type="match status" value="1"/>
</dbReference>
<reference evidence="13 14" key="1">
    <citation type="submission" date="2021-12" db="EMBL/GenBank/DDBJ databases">
        <title>Genome seq of P8.</title>
        <authorList>
            <person name="Seo T."/>
        </authorList>
    </citation>
    <scope>NUCLEOTIDE SEQUENCE [LARGE SCALE GENOMIC DNA]</scope>
    <source>
        <strain evidence="13 14">P8</strain>
    </source>
</reference>
<feature type="modified residue" description="4-aspartylphosphate" evidence="7">
    <location>
        <position position="704"/>
    </location>
</feature>
<dbReference type="SMART" id="SM00448">
    <property type="entry name" value="REC"/>
    <property type="match status" value="1"/>
</dbReference>
<keyword evidence="13" id="KW-0067">ATP-binding</keyword>
<proteinExistence type="predicted"/>
<dbReference type="InterPro" id="IPR003594">
    <property type="entry name" value="HATPase_dom"/>
</dbReference>
<evidence type="ECO:0000256" key="8">
    <source>
        <dbReference type="SAM" id="Coils"/>
    </source>
</evidence>
<dbReference type="CDD" id="cd00082">
    <property type="entry name" value="HisKA"/>
    <property type="match status" value="1"/>
</dbReference>
<dbReference type="Gene3D" id="1.10.287.130">
    <property type="match status" value="1"/>
</dbReference>
<dbReference type="GO" id="GO:0005524">
    <property type="term" value="F:ATP binding"/>
    <property type="evidence" value="ECO:0007669"/>
    <property type="project" value="UniProtKB-KW"/>
</dbReference>
<dbReference type="EMBL" id="JAJTWU010000007">
    <property type="protein sequence ID" value="MCE4556461.1"/>
    <property type="molecule type" value="Genomic_DNA"/>
</dbReference>
<keyword evidence="9" id="KW-0812">Transmembrane</keyword>
<evidence type="ECO:0000313" key="14">
    <source>
        <dbReference type="Proteomes" id="UP001200741"/>
    </source>
</evidence>
<organism evidence="13 14">
    <name type="scientific">Pelomonas cellulosilytica</name>
    <dbReference type="NCBI Taxonomy" id="2906762"/>
    <lineage>
        <taxon>Bacteria</taxon>
        <taxon>Pseudomonadati</taxon>
        <taxon>Pseudomonadota</taxon>
        <taxon>Betaproteobacteria</taxon>
        <taxon>Burkholderiales</taxon>
        <taxon>Sphaerotilaceae</taxon>
        <taxon>Roseateles</taxon>
    </lineage>
</organism>
<dbReference type="InterPro" id="IPR011006">
    <property type="entry name" value="CheY-like_superfamily"/>
</dbReference>
<dbReference type="Gene3D" id="6.10.340.10">
    <property type="match status" value="1"/>
</dbReference>
<dbReference type="SMART" id="SM00387">
    <property type="entry name" value="HATPase_c"/>
    <property type="match status" value="1"/>
</dbReference>
<keyword evidence="8" id="KW-0175">Coiled coil</keyword>
<dbReference type="SMART" id="SM00304">
    <property type="entry name" value="HAMP"/>
    <property type="match status" value="1"/>
</dbReference>